<dbReference type="Proteomes" id="UP000230961">
    <property type="component" value="Chromosome"/>
</dbReference>
<organism evidence="1 2">
    <name type="scientific">Yersinia enterocolitica LC20</name>
    <dbReference type="NCBI Taxonomy" id="1443113"/>
    <lineage>
        <taxon>Bacteria</taxon>
        <taxon>Pseudomonadati</taxon>
        <taxon>Pseudomonadota</taxon>
        <taxon>Gammaproteobacteria</taxon>
        <taxon>Enterobacterales</taxon>
        <taxon>Yersiniaceae</taxon>
        <taxon>Yersinia</taxon>
    </lineage>
</organism>
<gene>
    <name evidence="1" type="ORF">LC20_03917</name>
</gene>
<evidence type="ECO:0000313" key="2">
    <source>
        <dbReference type="Proteomes" id="UP000230961"/>
    </source>
</evidence>
<reference evidence="1 2" key="1">
    <citation type="submission" date="2017-11" db="EMBL/GenBank/DDBJ databases">
        <title>The complete genome sequence and comparative genome analysis of Yersinia enterocolitica strain LC20.</title>
        <authorList>
            <person name="Shi G."/>
            <person name="Su M."/>
            <person name="Liang J."/>
            <person name="Gu W."/>
            <person name="Xiao Y."/>
            <person name="Zhang Z."/>
            <person name="Qiu H."/>
            <person name="Duan R."/>
            <person name="Zhang Z."/>
            <person name="Li Y."/>
            <person name="Zhang X."/>
            <person name="Ling Y."/>
            <person name="Song L."/>
            <person name="Chen M."/>
            <person name="Zhao Y."/>
            <person name="Wu J."/>
            <person name="Jing H."/>
            <person name="Xiao J."/>
            <person name="Wang X."/>
        </authorList>
    </citation>
    <scope>NUCLEOTIDE SEQUENCE [LARGE SCALE GENOMIC DNA]</scope>
    <source>
        <strain evidence="1 2">LC20</strain>
    </source>
</reference>
<proteinExistence type="predicted"/>
<evidence type="ECO:0000313" key="1">
    <source>
        <dbReference type="EMBL" id="AHM75170.1"/>
    </source>
</evidence>
<accession>A0A7U4K284</accession>
<dbReference type="KEGG" id="yel:LC20_03917"/>
<dbReference type="AlphaFoldDB" id="A0A7U4K284"/>
<protein>
    <submittedName>
        <fullName evidence="1">Uncharacterized protein</fullName>
    </submittedName>
</protein>
<sequence length="143" mass="16353">MKKLFDSFTDERLGEIKNAFLDCNKEIAPSIGEIFALIDIALAAKRAEPEWYIVITSVGVWQARYKTRSEAENHIKPWHKDYWIKELYTTPQLNSPEIPEGWKLVPKEATIAMLTLLGLTGSFDSMQHRYAEMLAAAPESNHD</sequence>
<name>A0A7U4K284_YEREN</name>
<dbReference type="EMBL" id="CP007448">
    <property type="protein sequence ID" value="AHM75170.1"/>
    <property type="molecule type" value="Genomic_DNA"/>
</dbReference>